<dbReference type="AlphaFoldDB" id="A0A4R5ARB7"/>
<dbReference type="Gene3D" id="2.130.10.10">
    <property type="entry name" value="YVTN repeat-like/Quinoprotein amine dehydrogenase"/>
    <property type="match status" value="4"/>
</dbReference>
<dbReference type="Pfam" id="PF07494">
    <property type="entry name" value="Reg_prop"/>
    <property type="match status" value="5"/>
</dbReference>
<comment type="caution">
    <text evidence="2">The sequence shown here is derived from an EMBL/GenBank/DDBJ whole genome shotgun (WGS) entry which is preliminary data.</text>
</comment>
<dbReference type="PANTHER" id="PTHR43547">
    <property type="entry name" value="TWO-COMPONENT HISTIDINE KINASE"/>
    <property type="match status" value="1"/>
</dbReference>
<dbReference type="EMBL" id="SMFM01000019">
    <property type="protein sequence ID" value="TDD73624.1"/>
    <property type="molecule type" value="Genomic_DNA"/>
</dbReference>
<protein>
    <recommendedName>
        <fullName evidence="4">Histidine kinase</fullName>
    </recommendedName>
</protein>
<evidence type="ECO:0000313" key="3">
    <source>
        <dbReference type="Proteomes" id="UP000295278"/>
    </source>
</evidence>
<keyword evidence="1" id="KW-0597">Phosphoprotein</keyword>
<name>A0A4R5ARB7_9FLAO</name>
<keyword evidence="3" id="KW-1185">Reference proteome</keyword>
<organism evidence="2 3">
    <name type="scientific">Flavobacterium caseinilyticum</name>
    <dbReference type="NCBI Taxonomy" id="2541732"/>
    <lineage>
        <taxon>Bacteria</taxon>
        <taxon>Pseudomonadati</taxon>
        <taxon>Bacteroidota</taxon>
        <taxon>Flavobacteriia</taxon>
        <taxon>Flavobacteriales</taxon>
        <taxon>Flavobacteriaceae</taxon>
        <taxon>Flavobacterium</taxon>
    </lineage>
</organism>
<reference evidence="2 3" key="1">
    <citation type="submission" date="2019-03" db="EMBL/GenBank/DDBJ databases">
        <title>Flavobacterium AT-3-2 sp. nov., isolated from arctic soil.</title>
        <authorList>
            <person name="Chaudhary D.K."/>
        </authorList>
    </citation>
    <scope>NUCLEOTIDE SEQUENCE [LARGE SCALE GENOMIC DNA]</scope>
    <source>
        <strain evidence="2 3">AT-3-2</strain>
    </source>
</reference>
<dbReference type="GO" id="GO:0000155">
    <property type="term" value="F:phosphorelay sensor kinase activity"/>
    <property type="evidence" value="ECO:0007669"/>
    <property type="project" value="TreeGrafter"/>
</dbReference>
<proteinExistence type="predicted"/>
<gene>
    <name evidence="2" type="ORF">E0F89_16925</name>
</gene>
<dbReference type="PANTHER" id="PTHR43547:SF2">
    <property type="entry name" value="HYBRID SIGNAL TRANSDUCTION HISTIDINE KINASE C"/>
    <property type="match status" value="1"/>
</dbReference>
<evidence type="ECO:0000313" key="2">
    <source>
        <dbReference type="EMBL" id="TDD73624.1"/>
    </source>
</evidence>
<accession>A0A4R5ARB7</accession>
<dbReference type="InterPro" id="IPR015943">
    <property type="entry name" value="WD40/YVTN_repeat-like_dom_sf"/>
</dbReference>
<sequence length="368" mass="41590">MTTIESKKVFIARNLILVLLTLQFSSCTGQVKEKSVNDTIENEANIQPLILNQSTTFPQIHTNLNGMVREFVRTMYQDKKGNFWFGTNGNGIIRYDGKTLEKISIEGLRQFNVVREIVEDKAGFLWFGTDNGLIKYDGKKFTTYSEKDGLQDDEIWGLTIDKSGLIWVGSIGGVSHFDGKKFTPFLLPAKKVENPKPMLSDKLVFKFLEDRNGTMWFATDGNGIFKYKSGEFIHLTSKNGLTDNNVADILEDKQGNIWIGTFNGGVSKFDGKTYNNFTKDGIIEGVETYNFCEDSKGNIWFTAEGYGVYRFDGTNFTQFTTKDGLTSNVTQSILQDNKGQVWFGSWQGLSIYDGQTIMNAKDKEPWTK</sequence>
<dbReference type="SUPFAM" id="SSF63829">
    <property type="entry name" value="Calcium-dependent phosphotriesterase"/>
    <property type="match status" value="1"/>
</dbReference>
<evidence type="ECO:0000256" key="1">
    <source>
        <dbReference type="ARBA" id="ARBA00022553"/>
    </source>
</evidence>
<dbReference type="Proteomes" id="UP000295278">
    <property type="component" value="Unassembled WGS sequence"/>
</dbReference>
<dbReference type="OrthoDB" id="799853at2"/>
<dbReference type="InterPro" id="IPR011110">
    <property type="entry name" value="Reg_prop"/>
</dbReference>
<dbReference type="RefSeq" id="WP_131910891.1">
    <property type="nucleotide sequence ID" value="NZ_SMFM01000019.1"/>
</dbReference>
<evidence type="ECO:0008006" key="4">
    <source>
        <dbReference type="Google" id="ProtNLM"/>
    </source>
</evidence>